<dbReference type="OrthoDB" id="1099676at2"/>
<evidence type="ECO:0008006" key="3">
    <source>
        <dbReference type="Google" id="ProtNLM"/>
    </source>
</evidence>
<gene>
    <name evidence="1" type="ORF">BA195_11525</name>
</gene>
<dbReference type="EMBL" id="MAKX01000024">
    <property type="protein sequence ID" value="OCK42247.1"/>
    <property type="molecule type" value="Genomic_DNA"/>
</dbReference>
<protein>
    <recommendedName>
        <fullName evidence="3">PD-(D/E)XK nuclease superfamily protein</fullName>
    </recommendedName>
</protein>
<comment type="caution">
    <text evidence="1">The sequence shown here is derived from an EMBL/GenBank/DDBJ whole genome shotgun (WGS) entry which is preliminary data.</text>
</comment>
<dbReference type="Proteomes" id="UP000093186">
    <property type="component" value="Unassembled WGS sequence"/>
</dbReference>
<dbReference type="STRING" id="447689.BA195_11525"/>
<accession>A0A1B9XXF1</accession>
<evidence type="ECO:0000313" key="2">
    <source>
        <dbReference type="Proteomes" id="UP000093186"/>
    </source>
</evidence>
<sequence>MTDFEKVIENVAVRLPKLPAKRKKNIYDILGVQTKETINSRVLAYFLNNKEEHQFNTLFIDALKELLKEKQKDGTGIDIEAFTGDFNVLTEDVTRRAIEDEEKQKRIDVSIEGSDWTIIIENKINHTLNNPLKAYWEHAQAKFSNNVIGVILSIPKLPRKECVVNNNIKYINITHKELIRKVQKNLIIGTKTNDLSLFYLKEYIKTIESHYKTRTDQPKMNELVNVLTKQGKHIKNIQHKVDESVRFIDNEIIETFKMFGYKKVKSWFVNEDKHPDMYFWIHDSKKILLDNSLWFCYESWDSLNNKVNQIEQKDLFKHIDTHTAKITHGNSSKSKLRTHIAKYNHHNFLKEGESFREAFTNVLSTYFMAENTGIVDKTIAHLTKENL</sequence>
<dbReference type="InterPro" id="IPR029470">
    <property type="entry name" value="PDDEXK_4"/>
</dbReference>
<organism evidence="1 2">
    <name type="scientific">Tenacibaculum soleae</name>
    <dbReference type="NCBI Taxonomy" id="447689"/>
    <lineage>
        <taxon>Bacteria</taxon>
        <taxon>Pseudomonadati</taxon>
        <taxon>Bacteroidota</taxon>
        <taxon>Flavobacteriia</taxon>
        <taxon>Flavobacteriales</taxon>
        <taxon>Flavobacteriaceae</taxon>
        <taxon>Tenacibaculum</taxon>
    </lineage>
</organism>
<name>A0A1B9XXF1_9FLAO</name>
<keyword evidence="2" id="KW-1185">Reference proteome</keyword>
<reference evidence="1 2" key="1">
    <citation type="submission" date="2016-06" db="EMBL/GenBank/DDBJ databases">
        <title>Draft Genome Sequence of Tenacibaculum soleae UCD-KL19.</title>
        <authorList>
            <person name="Eisen J.A."/>
            <person name="Coil D.A."/>
            <person name="Lujan K.M."/>
        </authorList>
    </citation>
    <scope>NUCLEOTIDE SEQUENCE [LARGE SCALE GENOMIC DNA]</scope>
    <source>
        <strain evidence="1 2">UCD-KL19</strain>
    </source>
</reference>
<dbReference type="Pfam" id="PF14281">
    <property type="entry name" value="PDDEXK_4"/>
    <property type="match status" value="1"/>
</dbReference>
<dbReference type="AlphaFoldDB" id="A0A1B9XXF1"/>
<evidence type="ECO:0000313" key="1">
    <source>
        <dbReference type="EMBL" id="OCK42247.1"/>
    </source>
</evidence>
<proteinExistence type="predicted"/>
<dbReference type="RefSeq" id="WP_068705713.1">
    <property type="nucleotide sequence ID" value="NZ_MAKX01000024.1"/>
</dbReference>